<dbReference type="PROSITE" id="PS51192">
    <property type="entry name" value="HELICASE_ATP_BIND_1"/>
    <property type="match status" value="1"/>
</dbReference>
<dbReference type="InterPro" id="IPR049730">
    <property type="entry name" value="SNF2/RAD54-like_C"/>
</dbReference>
<dbReference type="SUPFAM" id="SSF52980">
    <property type="entry name" value="Restriction endonuclease-like"/>
    <property type="match status" value="1"/>
</dbReference>
<dbReference type="InterPro" id="IPR011335">
    <property type="entry name" value="Restrct_endonuc-II-like"/>
</dbReference>
<dbReference type="EMBL" id="FNEM01000010">
    <property type="protein sequence ID" value="SDJ58238.1"/>
    <property type="molecule type" value="Genomic_DNA"/>
</dbReference>
<keyword evidence="2 6" id="KW-0067">ATP-binding</keyword>
<dbReference type="PROSITE" id="PS51194">
    <property type="entry name" value="HELICASE_CTER"/>
    <property type="match status" value="1"/>
</dbReference>
<dbReference type="InterPro" id="IPR011856">
    <property type="entry name" value="tRNA_endonuc-like_dom_sf"/>
</dbReference>
<keyword evidence="7" id="KW-1185">Reference proteome</keyword>
<name>A0A1G8UWQ2_9GAMM</name>
<dbReference type="InterPro" id="IPR001650">
    <property type="entry name" value="Helicase_C-like"/>
</dbReference>
<dbReference type="GO" id="GO:0005524">
    <property type="term" value="F:ATP binding"/>
    <property type="evidence" value="ECO:0007669"/>
    <property type="project" value="InterPro"/>
</dbReference>
<organism evidence="6 7">
    <name type="scientific">Ferrimonas sediminum</name>
    <dbReference type="NCBI Taxonomy" id="718193"/>
    <lineage>
        <taxon>Bacteria</taxon>
        <taxon>Pseudomonadati</taxon>
        <taxon>Pseudomonadota</taxon>
        <taxon>Gammaproteobacteria</taxon>
        <taxon>Alteromonadales</taxon>
        <taxon>Ferrimonadaceae</taxon>
        <taxon>Ferrimonas</taxon>
    </lineage>
</organism>
<evidence type="ECO:0000256" key="1">
    <source>
        <dbReference type="ARBA" id="ARBA00022801"/>
    </source>
</evidence>
<dbReference type="SUPFAM" id="SSF52540">
    <property type="entry name" value="P-loop containing nucleoside triphosphate hydrolases"/>
    <property type="match status" value="2"/>
</dbReference>
<dbReference type="InterPro" id="IPR050496">
    <property type="entry name" value="SNF2_RAD54_helicase_repair"/>
</dbReference>
<dbReference type="InterPro" id="IPR000330">
    <property type="entry name" value="SNF2_N"/>
</dbReference>
<evidence type="ECO:0000313" key="6">
    <source>
        <dbReference type="EMBL" id="SDJ58238.1"/>
    </source>
</evidence>
<dbReference type="InterPro" id="IPR014001">
    <property type="entry name" value="Helicase_ATP-bd"/>
</dbReference>
<gene>
    <name evidence="6" type="ORF">SAMN04488540_11023</name>
</gene>
<dbReference type="SMART" id="SM00490">
    <property type="entry name" value="HELICc"/>
    <property type="match status" value="1"/>
</dbReference>
<dbReference type="SMART" id="SM00487">
    <property type="entry name" value="DEXDc"/>
    <property type="match status" value="1"/>
</dbReference>
<dbReference type="PANTHER" id="PTHR45629:SF7">
    <property type="entry name" value="DNA EXCISION REPAIR PROTEIN ERCC-6-RELATED"/>
    <property type="match status" value="1"/>
</dbReference>
<dbReference type="CDD" id="cd18793">
    <property type="entry name" value="SF2_C_SNF"/>
    <property type="match status" value="1"/>
</dbReference>
<dbReference type="Gene3D" id="3.40.50.300">
    <property type="entry name" value="P-loop containing nucleotide triphosphate hydrolases"/>
    <property type="match status" value="1"/>
</dbReference>
<dbReference type="Pfam" id="PF04471">
    <property type="entry name" value="Mrr_cat"/>
    <property type="match status" value="1"/>
</dbReference>
<feature type="domain" description="Helicase C-terminal" evidence="5">
    <location>
        <begin position="828"/>
        <end position="992"/>
    </location>
</feature>
<accession>A0A1G8UWQ2</accession>
<dbReference type="Pfam" id="PF00176">
    <property type="entry name" value="SNF2-rel_dom"/>
    <property type="match status" value="1"/>
</dbReference>
<evidence type="ECO:0000259" key="5">
    <source>
        <dbReference type="PROSITE" id="PS51194"/>
    </source>
</evidence>
<proteinExistence type="predicted"/>
<evidence type="ECO:0000256" key="3">
    <source>
        <dbReference type="SAM" id="MobiDB-lite"/>
    </source>
</evidence>
<dbReference type="AlphaFoldDB" id="A0A1G8UWQ2"/>
<dbReference type="GO" id="GO:0004519">
    <property type="term" value="F:endonuclease activity"/>
    <property type="evidence" value="ECO:0007669"/>
    <property type="project" value="InterPro"/>
</dbReference>
<reference evidence="7" key="1">
    <citation type="submission" date="2016-10" db="EMBL/GenBank/DDBJ databases">
        <authorList>
            <person name="Varghese N."/>
            <person name="Submissions S."/>
        </authorList>
    </citation>
    <scope>NUCLEOTIDE SEQUENCE [LARGE SCALE GENOMIC DNA]</scope>
    <source>
        <strain evidence="7">DSM 23317</strain>
    </source>
</reference>
<keyword evidence="2 6" id="KW-0347">Helicase</keyword>
<dbReference type="GO" id="GO:0016787">
    <property type="term" value="F:hydrolase activity"/>
    <property type="evidence" value="ECO:0007669"/>
    <property type="project" value="UniProtKB-KW"/>
</dbReference>
<protein>
    <submittedName>
        <fullName evidence="6">Superfamily II DNA or RNA helicase, SNF2 family</fullName>
    </submittedName>
</protein>
<dbReference type="Proteomes" id="UP000199527">
    <property type="component" value="Unassembled WGS sequence"/>
</dbReference>
<keyword evidence="1" id="KW-0378">Hydrolase</keyword>
<dbReference type="InterPro" id="IPR007560">
    <property type="entry name" value="Restrct_endonuc_IV_Mrr"/>
</dbReference>
<sequence length="1156" mass="128828">MLKQLVKKLIQKGQQSYRWNAAYDEVAFIVPDTVTRAITQLKAEPWVQHQHVYLSMLVEQGDAERVPNGFVVPAEVLGRLDEEGRELLELPKHWQGQFSAEIKGQLHSPTFQVTLYVAWQTPEQIRKTTNWKWNGTFLTFGGTQKYLLDVPHLSVFQALESHNCSPKSEADNLQLIYALQQAKRTGVNIELAHFDTDKLQIRVPDSVGVQLDVTARGNGILTPSLGTDADADMIQARLGQLRPDATVASLRVGNEIVLLDEDRLKATQEIINHRVISKANLKTFLEKPSAFLDASLVNLDVGFSARVHGATVFKHRYFGDTDESGIDWFGKSAAAQTVQPISSVVRMIEDEDSLVRLTQGIEDARQLGAHEFEFEGKLFDITDGSLVDTALEKAKRKVEHAGFDNESDEAPSQTAEPEEAEHPEVIVVDVDLNDEELEQESPTVKRAIDEVLYPADHLTWDNYARMPFPHQEIGIRWAVGLAENPKHKGGALLADDMGLGKTLMALACIDQLYKIAKQRSETEKPCLIVAPLSLLENWRDEVEKTFNDSPFDDVVLLQSGADLPRFREGGVETKSQPIEGEGGETGIRFSLKVGKRHTIERLDMPRRLVITTYQTLRDYQFSLCSIDWAMVVFDEAQNIKNPNALQTRAAKGLKSDFNLVTTGTPVENSLADFWCLMDTACPGYLSSYQDFRNRYVSPILQCASDEIEQTRERVGRALRETVGALMLRRLKEDNLKGLPEKRVFVGTDDEVWTYKDSLASILAGQQLAVYDATLSTQEQSEQNVVLGCLQRLRDVSLHPRLVDQGRLDVPTSAKAVSALISESSKMASLVNTLDEIRLRDEKCIIFAVNKRLQAFLSVALGRLYALGPLAVINGDAKAVAKLDGTPTRKSMITDFEARDGFNIIIMSPVAAGVGLTVIGANNVIHFERHWNPAKEAQATDRVYRIGQQKDVNIYVPLAHHPEFESFDVNLHKLLTKKTQLKDAVVTPEQVVPIPAGMDLMTEVRTRALQRDDLVKMPWVHFEALCVELLALELGAQRVWLTTNGADHGADGVLDIGDSLVLLQVKHTTKAHYDGHKAIQEVSGAKEYYQNLLGKPVSSLHFATNASALRAGGRKAAKLSKVDVLTAGHLDELLDKHQISYERVMKRLSQVRLNVTP</sequence>
<dbReference type="InterPro" id="IPR027417">
    <property type="entry name" value="P-loop_NTPase"/>
</dbReference>
<evidence type="ECO:0000313" key="7">
    <source>
        <dbReference type="Proteomes" id="UP000199527"/>
    </source>
</evidence>
<dbReference type="OrthoDB" id="9760715at2"/>
<dbReference type="GO" id="GO:0009307">
    <property type="term" value="P:DNA restriction-modification system"/>
    <property type="evidence" value="ECO:0007669"/>
    <property type="project" value="InterPro"/>
</dbReference>
<feature type="region of interest" description="Disordered" evidence="3">
    <location>
        <begin position="399"/>
        <end position="423"/>
    </location>
</feature>
<dbReference type="GO" id="GO:0004386">
    <property type="term" value="F:helicase activity"/>
    <property type="evidence" value="ECO:0007669"/>
    <property type="project" value="UniProtKB-KW"/>
</dbReference>
<dbReference type="RefSeq" id="WP_090365545.1">
    <property type="nucleotide sequence ID" value="NZ_FNEM01000010.1"/>
</dbReference>
<feature type="domain" description="Helicase ATP-binding" evidence="4">
    <location>
        <begin position="482"/>
        <end position="683"/>
    </location>
</feature>
<keyword evidence="2 6" id="KW-0547">Nucleotide-binding</keyword>
<evidence type="ECO:0000256" key="2">
    <source>
        <dbReference type="ARBA" id="ARBA00022806"/>
    </source>
</evidence>
<dbReference type="GO" id="GO:0003677">
    <property type="term" value="F:DNA binding"/>
    <property type="evidence" value="ECO:0007669"/>
    <property type="project" value="InterPro"/>
</dbReference>
<dbReference type="Gene3D" id="3.40.50.10810">
    <property type="entry name" value="Tandem AAA-ATPase domain"/>
    <property type="match status" value="1"/>
</dbReference>
<evidence type="ECO:0000259" key="4">
    <source>
        <dbReference type="PROSITE" id="PS51192"/>
    </source>
</evidence>
<dbReference type="Pfam" id="PF00271">
    <property type="entry name" value="Helicase_C"/>
    <property type="match status" value="1"/>
</dbReference>
<dbReference type="Gene3D" id="3.40.1350.10">
    <property type="match status" value="1"/>
</dbReference>
<dbReference type="InterPro" id="IPR038718">
    <property type="entry name" value="SNF2-like_sf"/>
</dbReference>
<dbReference type="PANTHER" id="PTHR45629">
    <property type="entry name" value="SNF2/RAD54 FAMILY MEMBER"/>
    <property type="match status" value="1"/>
</dbReference>